<evidence type="ECO:0000259" key="2">
    <source>
        <dbReference type="PROSITE" id="PS50110"/>
    </source>
</evidence>
<gene>
    <name evidence="4" type="ORF">QNI16_28810</name>
</gene>
<dbReference type="Pfam" id="PF04397">
    <property type="entry name" value="LytTR"/>
    <property type="match status" value="1"/>
</dbReference>
<feature type="domain" description="Response regulatory" evidence="2">
    <location>
        <begin position="5"/>
        <end position="116"/>
    </location>
</feature>
<dbReference type="SUPFAM" id="SSF52172">
    <property type="entry name" value="CheY-like"/>
    <property type="match status" value="1"/>
</dbReference>
<proteinExistence type="predicted"/>
<dbReference type="SMART" id="SM00448">
    <property type="entry name" value="REC"/>
    <property type="match status" value="1"/>
</dbReference>
<dbReference type="InterPro" id="IPR001789">
    <property type="entry name" value="Sig_transdc_resp-reg_receiver"/>
</dbReference>
<keyword evidence="1" id="KW-0597">Phosphoprotein</keyword>
<dbReference type="Pfam" id="PF00072">
    <property type="entry name" value="Response_reg"/>
    <property type="match status" value="1"/>
</dbReference>
<dbReference type="GO" id="GO:0003677">
    <property type="term" value="F:DNA binding"/>
    <property type="evidence" value="ECO:0007669"/>
    <property type="project" value="UniProtKB-KW"/>
</dbReference>
<keyword evidence="4" id="KW-0238">DNA-binding</keyword>
<feature type="modified residue" description="4-aspartylphosphate" evidence="1">
    <location>
        <position position="56"/>
    </location>
</feature>
<reference evidence="4" key="1">
    <citation type="submission" date="2023-05" db="EMBL/GenBank/DDBJ databases">
        <authorList>
            <person name="Zhang X."/>
        </authorList>
    </citation>
    <scope>NUCLEOTIDE SEQUENCE</scope>
    <source>
        <strain evidence="4">YF14B1</strain>
    </source>
</reference>
<dbReference type="Gene3D" id="2.40.50.1020">
    <property type="entry name" value="LytTr DNA-binding domain"/>
    <property type="match status" value="1"/>
</dbReference>
<sequence>MEPIKVLLVDDEYLALNLLEEFIGQLSGFEIINKLKSPVKALELLNEQSVDLLFLDIQMPMLSGNNLLKVVKTPPVTIFTTAYSEYAVEAFGLNAVDYLVKPFSFERFFQAVNKAKDQLRLRTPIPQVLSESVPIIESGFIMIRADGKMHKVFWDDIVYIEGLKEYAKIILTSGYLITFERMKNLEETLPVSRFLRVHKSFIIAKNKVKLLDGNRLEMINKVQIPISREKREEIVKDIFR</sequence>
<evidence type="ECO:0000256" key="1">
    <source>
        <dbReference type="PROSITE-ProRule" id="PRU00169"/>
    </source>
</evidence>
<dbReference type="PROSITE" id="PS50930">
    <property type="entry name" value="HTH_LYTTR"/>
    <property type="match status" value="1"/>
</dbReference>
<dbReference type="PANTHER" id="PTHR37299">
    <property type="entry name" value="TRANSCRIPTIONAL REGULATOR-RELATED"/>
    <property type="match status" value="1"/>
</dbReference>
<evidence type="ECO:0000313" key="5">
    <source>
        <dbReference type="Proteomes" id="UP001241110"/>
    </source>
</evidence>
<dbReference type="Gene3D" id="3.40.50.2300">
    <property type="match status" value="1"/>
</dbReference>
<dbReference type="RefSeq" id="WP_313985974.1">
    <property type="nucleotide sequence ID" value="NZ_JASJOS010000015.1"/>
</dbReference>
<organism evidence="4 5">
    <name type="scientific">Xanthocytophaga flava</name>
    <dbReference type="NCBI Taxonomy" id="3048013"/>
    <lineage>
        <taxon>Bacteria</taxon>
        <taxon>Pseudomonadati</taxon>
        <taxon>Bacteroidota</taxon>
        <taxon>Cytophagia</taxon>
        <taxon>Cytophagales</taxon>
        <taxon>Rhodocytophagaceae</taxon>
        <taxon>Xanthocytophaga</taxon>
    </lineage>
</organism>
<comment type="caution">
    <text evidence="4">The sequence shown here is derived from an EMBL/GenBank/DDBJ whole genome shotgun (WGS) entry which is preliminary data.</text>
</comment>
<dbReference type="PANTHER" id="PTHR37299:SF1">
    <property type="entry name" value="STAGE 0 SPORULATION PROTEIN A HOMOLOG"/>
    <property type="match status" value="1"/>
</dbReference>
<name>A0AAE3UCA2_9BACT</name>
<protein>
    <submittedName>
        <fullName evidence="4">LytTR family DNA-binding domain-containing protein</fullName>
    </submittedName>
</protein>
<dbReference type="PROSITE" id="PS50110">
    <property type="entry name" value="RESPONSE_REGULATORY"/>
    <property type="match status" value="1"/>
</dbReference>
<dbReference type="InterPro" id="IPR011006">
    <property type="entry name" value="CheY-like_superfamily"/>
</dbReference>
<dbReference type="EMBL" id="JASJOS010000015">
    <property type="protein sequence ID" value="MDJ1484534.1"/>
    <property type="molecule type" value="Genomic_DNA"/>
</dbReference>
<dbReference type="InterPro" id="IPR046947">
    <property type="entry name" value="LytR-like"/>
</dbReference>
<dbReference type="SMART" id="SM00850">
    <property type="entry name" value="LytTR"/>
    <property type="match status" value="1"/>
</dbReference>
<evidence type="ECO:0000313" key="4">
    <source>
        <dbReference type="EMBL" id="MDJ1484534.1"/>
    </source>
</evidence>
<accession>A0AAE3UCA2</accession>
<feature type="domain" description="HTH LytTR-type" evidence="3">
    <location>
        <begin position="141"/>
        <end position="240"/>
    </location>
</feature>
<dbReference type="InterPro" id="IPR007492">
    <property type="entry name" value="LytTR_DNA-bd_dom"/>
</dbReference>
<dbReference type="GO" id="GO:0000156">
    <property type="term" value="F:phosphorelay response regulator activity"/>
    <property type="evidence" value="ECO:0007669"/>
    <property type="project" value="InterPro"/>
</dbReference>
<dbReference type="AlphaFoldDB" id="A0AAE3UCA2"/>
<dbReference type="Proteomes" id="UP001241110">
    <property type="component" value="Unassembled WGS sequence"/>
</dbReference>
<evidence type="ECO:0000259" key="3">
    <source>
        <dbReference type="PROSITE" id="PS50930"/>
    </source>
</evidence>